<keyword evidence="2" id="KW-1185">Reference proteome</keyword>
<dbReference type="EMBL" id="CAJVPS010023170">
    <property type="protein sequence ID" value="CAG8712793.1"/>
    <property type="molecule type" value="Genomic_DNA"/>
</dbReference>
<feature type="non-terminal residue" evidence="1">
    <location>
        <position position="47"/>
    </location>
</feature>
<sequence>QKLETKEPDKNSGTRKIYQLGCQSHIGEKGPGYKLETKEISGLEQTL</sequence>
<comment type="caution">
    <text evidence="1">The sequence shown here is derived from an EMBL/GenBank/DDBJ whole genome shotgun (WGS) entry which is preliminary data.</text>
</comment>
<gene>
    <name evidence="1" type="ORF">ALEPTO_LOCUS11963</name>
</gene>
<dbReference type="Proteomes" id="UP000789508">
    <property type="component" value="Unassembled WGS sequence"/>
</dbReference>
<organism evidence="1 2">
    <name type="scientific">Ambispora leptoticha</name>
    <dbReference type="NCBI Taxonomy" id="144679"/>
    <lineage>
        <taxon>Eukaryota</taxon>
        <taxon>Fungi</taxon>
        <taxon>Fungi incertae sedis</taxon>
        <taxon>Mucoromycota</taxon>
        <taxon>Glomeromycotina</taxon>
        <taxon>Glomeromycetes</taxon>
        <taxon>Archaeosporales</taxon>
        <taxon>Ambisporaceae</taxon>
        <taxon>Ambispora</taxon>
    </lineage>
</organism>
<dbReference type="AlphaFoldDB" id="A0A9N9HYW7"/>
<evidence type="ECO:0000313" key="1">
    <source>
        <dbReference type="EMBL" id="CAG8712793.1"/>
    </source>
</evidence>
<name>A0A9N9HYW7_9GLOM</name>
<evidence type="ECO:0000313" key="2">
    <source>
        <dbReference type="Proteomes" id="UP000789508"/>
    </source>
</evidence>
<accession>A0A9N9HYW7</accession>
<proteinExistence type="predicted"/>
<protein>
    <submittedName>
        <fullName evidence="1">9153_t:CDS:1</fullName>
    </submittedName>
</protein>
<reference evidence="1" key="1">
    <citation type="submission" date="2021-06" db="EMBL/GenBank/DDBJ databases">
        <authorList>
            <person name="Kallberg Y."/>
            <person name="Tangrot J."/>
            <person name="Rosling A."/>
        </authorList>
    </citation>
    <scope>NUCLEOTIDE SEQUENCE</scope>
    <source>
        <strain evidence="1">FL130A</strain>
    </source>
</reference>